<evidence type="ECO:0000313" key="3">
    <source>
        <dbReference type="Proteomes" id="UP000319342"/>
    </source>
</evidence>
<name>A0A518D320_9BACT</name>
<evidence type="ECO:0000313" key="2">
    <source>
        <dbReference type="EMBL" id="QDU85882.1"/>
    </source>
</evidence>
<protein>
    <recommendedName>
        <fullName evidence="4">Response regulatory domain-containing protein</fullName>
    </recommendedName>
</protein>
<dbReference type="AlphaFoldDB" id="A0A518D320"/>
<evidence type="ECO:0008006" key="4">
    <source>
        <dbReference type="Google" id="ProtNLM"/>
    </source>
</evidence>
<dbReference type="Proteomes" id="UP000319342">
    <property type="component" value="Chromosome"/>
</dbReference>
<feature type="region of interest" description="Disordered" evidence="1">
    <location>
        <begin position="1"/>
        <end position="58"/>
    </location>
</feature>
<reference evidence="2 3" key="1">
    <citation type="submission" date="2019-02" db="EMBL/GenBank/DDBJ databases">
        <title>Deep-cultivation of Planctomycetes and their phenomic and genomic characterization uncovers novel biology.</title>
        <authorList>
            <person name="Wiegand S."/>
            <person name="Jogler M."/>
            <person name="Boedeker C."/>
            <person name="Pinto D."/>
            <person name="Vollmers J."/>
            <person name="Rivas-Marin E."/>
            <person name="Kohn T."/>
            <person name="Peeters S.H."/>
            <person name="Heuer A."/>
            <person name="Rast P."/>
            <person name="Oberbeckmann S."/>
            <person name="Bunk B."/>
            <person name="Jeske O."/>
            <person name="Meyerdierks A."/>
            <person name="Storesund J.E."/>
            <person name="Kallscheuer N."/>
            <person name="Luecker S."/>
            <person name="Lage O.M."/>
            <person name="Pohl T."/>
            <person name="Merkel B.J."/>
            <person name="Hornburger P."/>
            <person name="Mueller R.-W."/>
            <person name="Bruemmer F."/>
            <person name="Labrenz M."/>
            <person name="Spormann A.M."/>
            <person name="Op den Camp H."/>
            <person name="Overmann J."/>
            <person name="Amann R."/>
            <person name="Jetten M.S.M."/>
            <person name="Mascher T."/>
            <person name="Medema M.H."/>
            <person name="Devos D.P."/>
            <person name="Kaster A.-K."/>
            <person name="Ovreas L."/>
            <person name="Rohde M."/>
            <person name="Galperin M.Y."/>
            <person name="Jogler C."/>
        </authorList>
    </citation>
    <scope>NUCLEOTIDE SEQUENCE [LARGE SCALE GENOMIC DNA]</scope>
    <source>
        <strain evidence="2 3">Pla163</strain>
    </source>
</reference>
<dbReference type="EMBL" id="CP036290">
    <property type="protein sequence ID" value="QDU85882.1"/>
    <property type="molecule type" value="Genomic_DNA"/>
</dbReference>
<keyword evidence="3" id="KW-1185">Reference proteome</keyword>
<sequence length="175" mass="19454">MEITPTDRQLDPVRAPKVPRDAARPESEDAQADATVGAESVAGPQPGGFTLRPQPRHRARNRELAVRRACRVLPLKDEQGLGNSLVRLLDQAIPELHFRVGEHGPVDWIWVCGFESEDLERVRSLREAHPDAQVLVTGRRMDPGSLERLAEVGVDLALPWPLPLQALRSHLVERG</sequence>
<proteinExistence type="predicted"/>
<dbReference type="RefSeq" id="WP_145190069.1">
    <property type="nucleotide sequence ID" value="NZ_CP036290.1"/>
</dbReference>
<evidence type="ECO:0000256" key="1">
    <source>
        <dbReference type="SAM" id="MobiDB-lite"/>
    </source>
</evidence>
<feature type="compositionally biased region" description="Basic and acidic residues" evidence="1">
    <location>
        <begin position="18"/>
        <end position="27"/>
    </location>
</feature>
<accession>A0A518D320</accession>
<organism evidence="2 3">
    <name type="scientific">Rohdeia mirabilis</name>
    <dbReference type="NCBI Taxonomy" id="2528008"/>
    <lineage>
        <taxon>Bacteria</taxon>
        <taxon>Pseudomonadati</taxon>
        <taxon>Planctomycetota</taxon>
        <taxon>Planctomycetia</taxon>
        <taxon>Planctomycetia incertae sedis</taxon>
        <taxon>Rohdeia</taxon>
    </lineage>
</organism>
<gene>
    <name evidence="2" type="ORF">Pla163_30280</name>
</gene>